<dbReference type="NCBIfam" id="TIGR02121">
    <property type="entry name" value="Na_Pro_sym"/>
    <property type="match status" value="1"/>
</dbReference>
<keyword evidence="10 14" id="KW-0472">Membrane</keyword>
<dbReference type="GO" id="GO:0031402">
    <property type="term" value="F:sodium ion binding"/>
    <property type="evidence" value="ECO:0007669"/>
    <property type="project" value="UniProtKB-UniRule"/>
</dbReference>
<reference evidence="16" key="1">
    <citation type="submission" date="2020-07" db="EMBL/GenBank/DDBJ databases">
        <title>Complete genome sequencing of Clostridia bacterium strain 12CBH8.</title>
        <authorList>
            <person name="Sakamoto M."/>
            <person name="Murakami T."/>
            <person name="Mori H."/>
        </authorList>
    </citation>
    <scope>NUCLEOTIDE SEQUENCE [LARGE SCALE GENOMIC DNA]</scope>
    <source>
        <strain evidence="16">12CBH8</strain>
    </source>
</reference>
<dbReference type="EMBL" id="AP023321">
    <property type="protein sequence ID" value="BCI61505.1"/>
    <property type="molecule type" value="Genomic_DNA"/>
</dbReference>
<keyword evidence="5 14" id="KW-0812">Transmembrane</keyword>
<keyword evidence="4 14" id="KW-1003">Cell membrane</keyword>
<evidence type="ECO:0000256" key="10">
    <source>
        <dbReference type="ARBA" id="ARBA00023136"/>
    </source>
</evidence>
<dbReference type="InterPro" id="IPR018212">
    <property type="entry name" value="Na/solute_symporter_CS"/>
</dbReference>
<dbReference type="KEGG" id="sman:C12CBH8_21440"/>
<evidence type="ECO:0000256" key="5">
    <source>
        <dbReference type="ARBA" id="ARBA00022692"/>
    </source>
</evidence>
<feature type="transmembrane region" description="Helical" evidence="14">
    <location>
        <begin position="383"/>
        <end position="402"/>
    </location>
</feature>
<evidence type="ECO:0000256" key="9">
    <source>
        <dbReference type="ARBA" id="ARBA00023065"/>
    </source>
</evidence>
<evidence type="ECO:0000256" key="7">
    <source>
        <dbReference type="ARBA" id="ARBA00022989"/>
    </source>
</evidence>
<comment type="catalytic activity">
    <reaction evidence="12">
        <text>L-proline(in) + Na(+)(in) = L-proline(out) + Na(+)(out)</text>
        <dbReference type="Rhea" id="RHEA:28967"/>
        <dbReference type="ChEBI" id="CHEBI:29101"/>
        <dbReference type="ChEBI" id="CHEBI:60039"/>
    </reaction>
</comment>
<dbReference type="PROSITE" id="PS00457">
    <property type="entry name" value="NA_SOLUT_SYMP_2"/>
    <property type="match status" value="1"/>
</dbReference>
<accession>A0A7I8D650</accession>
<evidence type="ECO:0000313" key="16">
    <source>
        <dbReference type="Proteomes" id="UP000593890"/>
    </source>
</evidence>
<gene>
    <name evidence="15" type="primary">putP</name>
    <name evidence="15" type="ORF">C12CBH8_21440</name>
</gene>
<dbReference type="InterPro" id="IPR050277">
    <property type="entry name" value="Sodium:Solute_Symporter"/>
</dbReference>
<dbReference type="GO" id="GO:0005298">
    <property type="term" value="F:proline:sodium symporter activity"/>
    <property type="evidence" value="ECO:0007669"/>
    <property type="project" value="UniProtKB-UniRule"/>
</dbReference>
<sequence length="519" mass="55420">MTGNTGIIVAFVVYMALMLGIGVLCYKKSNSLSDYLLGGRGLNSWVAAMSAQASDMSGWLLMGLPGAVYAFGTGQIWIAVGLGIGTVLNWSIVASRLRRYTIKAGDSLTLPEYFENRFRDKSRVLRMASAVFIIIFFTVYSASAFVSGGKLFSTVFGIDYQVALLIGVLIILAYTFLGGFLAVCWTDFVQGLLMLVAILAVPILACMAVGGVSEVGEALNGVSPTFLDPLKETNGQNTSFISIISQLAWALGYFGMPHILVRFMAIKDQRSVKKSRIIAIVWVIISLTCAVFVGIIGRAFVTGLYDPANGVADQESIFIRTIQKLFIEPGAFVPVAIIGGLFLCGILAAIMSTADSQLLVTASSLSSDIYKVAIDKKASDKKLLWVSRIAVLAVAVVAYFIARDPKSSIMDLVSNAWSGFGSTFGPLVLFSLFWKKTTRSGALAGMIGGGLTVIVWDYIPMMPGADGLVNLGVGTGLYSIIPGFLISSLLIVVFSLVGKGPSQDMVEEFQEVALNKGDS</sequence>
<name>A0A7I8D650_9FIRM</name>
<feature type="transmembrane region" description="Helical" evidence="14">
    <location>
        <begin position="192"/>
        <end position="212"/>
    </location>
</feature>
<feature type="transmembrane region" description="Helical" evidence="14">
    <location>
        <begin position="277"/>
        <end position="301"/>
    </location>
</feature>
<dbReference type="Pfam" id="PF00474">
    <property type="entry name" value="SSF"/>
    <property type="match status" value="1"/>
</dbReference>
<evidence type="ECO:0000256" key="3">
    <source>
        <dbReference type="ARBA" id="ARBA00022448"/>
    </source>
</evidence>
<organism evidence="15 16">
    <name type="scientific">Solibaculum mannosilyticum</name>
    <dbReference type="NCBI Taxonomy" id="2780922"/>
    <lineage>
        <taxon>Bacteria</taxon>
        <taxon>Bacillati</taxon>
        <taxon>Bacillota</taxon>
        <taxon>Clostridia</taxon>
        <taxon>Eubacteriales</taxon>
        <taxon>Oscillospiraceae</taxon>
        <taxon>Solibaculum</taxon>
    </lineage>
</organism>
<feature type="transmembrane region" description="Helical" evidence="14">
    <location>
        <begin position="479"/>
        <end position="497"/>
    </location>
</feature>
<feature type="transmembrane region" description="Helical" evidence="14">
    <location>
        <begin position="414"/>
        <end position="434"/>
    </location>
</feature>
<comment type="function">
    <text evidence="14">Catalyzes the sodium-dependent uptake of extracellular L-proline.</text>
</comment>
<keyword evidence="7 14" id="KW-1133">Transmembrane helix</keyword>
<feature type="transmembrane region" description="Helical" evidence="14">
    <location>
        <begin position="76"/>
        <end position="93"/>
    </location>
</feature>
<dbReference type="InterPro" id="IPR038377">
    <property type="entry name" value="Na/Glc_symporter_sf"/>
</dbReference>
<keyword evidence="16" id="KW-1185">Reference proteome</keyword>
<comment type="subcellular location">
    <subcellularLocation>
        <location evidence="1 14">Cell membrane</location>
        <topology evidence="1 14">Multi-pass membrane protein</topology>
    </subcellularLocation>
</comment>
<feature type="transmembrane region" description="Helical" evidence="14">
    <location>
        <begin position="162"/>
        <end position="185"/>
    </location>
</feature>
<evidence type="ECO:0000256" key="12">
    <source>
        <dbReference type="ARBA" id="ARBA00033708"/>
    </source>
</evidence>
<feature type="transmembrane region" description="Helical" evidence="14">
    <location>
        <begin position="6"/>
        <end position="26"/>
    </location>
</feature>
<dbReference type="AlphaFoldDB" id="A0A7I8D650"/>
<dbReference type="PANTHER" id="PTHR48086:SF3">
    <property type="entry name" value="SODIUM_PROLINE SYMPORTER"/>
    <property type="match status" value="1"/>
</dbReference>
<dbReference type="PROSITE" id="PS50283">
    <property type="entry name" value="NA_SOLUT_SYMP_3"/>
    <property type="match status" value="1"/>
</dbReference>
<evidence type="ECO:0000256" key="6">
    <source>
        <dbReference type="ARBA" id="ARBA00022847"/>
    </source>
</evidence>
<feature type="transmembrane region" description="Helical" evidence="14">
    <location>
        <begin position="331"/>
        <end position="350"/>
    </location>
</feature>
<dbReference type="InterPro" id="IPR001734">
    <property type="entry name" value="Na/solute_symporter"/>
</dbReference>
<protein>
    <recommendedName>
        <fullName evidence="14">Sodium/proline symporter</fullName>
    </recommendedName>
    <alternativeName>
        <fullName evidence="14">Proline permease</fullName>
    </alternativeName>
</protein>
<dbReference type="GO" id="GO:0015824">
    <property type="term" value="P:proline transport"/>
    <property type="evidence" value="ECO:0007669"/>
    <property type="project" value="UniProtKB-UniRule"/>
</dbReference>
<keyword evidence="6 14" id="KW-0769">Symport</keyword>
<dbReference type="CDD" id="cd11475">
    <property type="entry name" value="SLC5sbd_PutP"/>
    <property type="match status" value="1"/>
</dbReference>
<evidence type="ECO:0000256" key="2">
    <source>
        <dbReference type="ARBA" id="ARBA00006434"/>
    </source>
</evidence>
<evidence type="ECO:0000256" key="14">
    <source>
        <dbReference type="RuleBase" id="RU366012"/>
    </source>
</evidence>
<keyword evidence="8 14" id="KW-0915">Sodium</keyword>
<dbReference type="Proteomes" id="UP000593890">
    <property type="component" value="Chromosome"/>
</dbReference>
<keyword evidence="14" id="KW-0029">Amino-acid transport</keyword>
<feature type="transmembrane region" description="Helical" evidence="14">
    <location>
        <begin position="124"/>
        <end position="142"/>
    </location>
</feature>
<evidence type="ECO:0000256" key="4">
    <source>
        <dbReference type="ARBA" id="ARBA00022475"/>
    </source>
</evidence>
<evidence type="ECO:0000256" key="1">
    <source>
        <dbReference type="ARBA" id="ARBA00004651"/>
    </source>
</evidence>
<evidence type="ECO:0000256" key="13">
    <source>
        <dbReference type="RuleBase" id="RU362091"/>
    </source>
</evidence>
<evidence type="ECO:0000256" key="11">
    <source>
        <dbReference type="ARBA" id="ARBA00023201"/>
    </source>
</evidence>
<evidence type="ECO:0000256" key="8">
    <source>
        <dbReference type="ARBA" id="ARBA00023053"/>
    </source>
</evidence>
<dbReference type="RefSeq" id="WP_215533238.1">
    <property type="nucleotide sequence ID" value="NZ_AP023321.1"/>
</dbReference>
<dbReference type="GO" id="GO:0005886">
    <property type="term" value="C:plasma membrane"/>
    <property type="evidence" value="ECO:0007669"/>
    <property type="project" value="UniProtKB-SubCell"/>
</dbReference>
<comment type="similarity">
    <text evidence="2 13">Belongs to the sodium:solute symporter (SSF) (TC 2.A.21) family.</text>
</comment>
<dbReference type="InterPro" id="IPR011851">
    <property type="entry name" value="Na/Pro_symporter"/>
</dbReference>
<evidence type="ECO:0000313" key="15">
    <source>
        <dbReference type="EMBL" id="BCI61505.1"/>
    </source>
</evidence>
<keyword evidence="9 14" id="KW-0406">Ion transport</keyword>
<dbReference type="PROSITE" id="PS00456">
    <property type="entry name" value="NA_SOLUT_SYMP_1"/>
    <property type="match status" value="1"/>
</dbReference>
<feature type="transmembrane region" description="Helical" evidence="14">
    <location>
        <begin position="441"/>
        <end position="459"/>
    </location>
</feature>
<keyword evidence="3 14" id="KW-0813">Transport</keyword>
<keyword evidence="11 14" id="KW-0739">Sodium transport</keyword>
<feature type="transmembrane region" description="Helical" evidence="14">
    <location>
        <begin position="240"/>
        <end position="265"/>
    </location>
</feature>
<dbReference type="NCBIfam" id="TIGR00813">
    <property type="entry name" value="sss"/>
    <property type="match status" value="1"/>
</dbReference>
<dbReference type="PANTHER" id="PTHR48086">
    <property type="entry name" value="SODIUM/PROLINE SYMPORTER-RELATED"/>
    <property type="match status" value="1"/>
</dbReference>
<proteinExistence type="inferred from homology"/>
<dbReference type="Gene3D" id="1.20.1730.10">
    <property type="entry name" value="Sodium/glucose cotransporter"/>
    <property type="match status" value="1"/>
</dbReference>